<evidence type="ECO:0000313" key="4">
    <source>
        <dbReference type="EMBL" id="KAJ8426057.1"/>
    </source>
</evidence>
<comment type="caution">
    <text evidence="4">The sequence shown here is derived from an EMBL/GenBank/DDBJ whole genome shotgun (WGS) entry which is preliminary data.</text>
</comment>
<feature type="compositionally biased region" description="Basic and acidic residues" evidence="2">
    <location>
        <begin position="342"/>
        <end position="359"/>
    </location>
</feature>
<feature type="compositionally biased region" description="Acidic residues" evidence="2">
    <location>
        <begin position="256"/>
        <end position="275"/>
    </location>
</feature>
<dbReference type="Proteomes" id="UP001153076">
    <property type="component" value="Unassembled WGS sequence"/>
</dbReference>
<gene>
    <name evidence="4" type="ORF">Cgig2_011274</name>
</gene>
<sequence length="359" mass="41443">MAEIPEKSKPVIVRVKRKADQSPLQALWLEINERPLKRPLLDFQKLSISGSGSASASASAPPQEELKIRRVLVQHVETLSTSQTTVGFLHSFVRPTTHSSPKFTASSKERRRSLQQENKHDQLLAKAKQEQEYLAKSARFEQIWKQRGSNKSIHGEAADEVYRVYDVLRVDMEDTFESVEQREAISVEDQETLSKFLPLLRECIPSAAEEIESDIRSHPLNQDPTDEYVYDLYAIKETIDETEQAYPFPLIRVEDDDDLFYDGPDDSDCETDDSNAENNPLNDYPEEESSEDEEEESKSESCRSVSEELETDTDRSRSDDSECMERLEDLFSEDEMDDIYIDPDHGYYDDDENGRWDYR</sequence>
<feature type="compositionally biased region" description="Acidic residues" evidence="2">
    <location>
        <begin position="330"/>
        <end position="341"/>
    </location>
</feature>
<evidence type="ECO:0000256" key="1">
    <source>
        <dbReference type="ARBA" id="ARBA00010218"/>
    </source>
</evidence>
<feature type="region of interest" description="Disordered" evidence="2">
    <location>
        <begin position="98"/>
        <end position="120"/>
    </location>
</feature>
<evidence type="ECO:0000259" key="3">
    <source>
        <dbReference type="Pfam" id="PF08574"/>
    </source>
</evidence>
<evidence type="ECO:0000256" key="2">
    <source>
        <dbReference type="SAM" id="MobiDB-lite"/>
    </source>
</evidence>
<dbReference type="EMBL" id="JAKOGI010001355">
    <property type="protein sequence ID" value="KAJ8426057.1"/>
    <property type="molecule type" value="Genomic_DNA"/>
</dbReference>
<feature type="region of interest" description="Disordered" evidence="2">
    <location>
        <begin position="256"/>
        <end position="359"/>
    </location>
</feature>
<dbReference type="OrthoDB" id="6255506at2759"/>
<name>A0A9Q1GV92_9CARY</name>
<reference evidence="4" key="1">
    <citation type="submission" date="2022-04" db="EMBL/GenBank/DDBJ databases">
        <title>Carnegiea gigantea Genome sequencing and assembly v2.</title>
        <authorList>
            <person name="Copetti D."/>
            <person name="Sanderson M.J."/>
            <person name="Burquez A."/>
            <person name="Wojciechowski M.F."/>
        </authorList>
    </citation>
    <scope>NUCLEOTIDE SEQUENCE</scope>
    <source>
        <strain evidence="4">SGP5-SGP5p</strain>
        <tissue evidence="4">Aerial part</tissue>
    </source>
</reference>
<keyword evidence="5" id="KW-1185">Reference proteome</keyword>
<proteinExistence type="inferred from homology"/>
<dbReference type="InterPro" id="IPR013883">
    <property type="entry name" value="TF_Iwr1_dom"/>
</dbReference>
<feature type="compositionally biased region" description="Basic and acidic residues" evidence="2">
    <location>
        <begin position="312"/>
        <end position="329"/>
    </location>
</feature>
<organism evidence="4 5">
    <name type="scientific">Carnegiea gigantea</name>
    <dbReference type="NCBI Taxonomy" id="171969"/>
    <lineage>
        <taxon>Eukaryota</taxon>
        <taxon>Viridiplantae</taxon>
        <taxon>Streptophyta</taxon>
        <taxon>Embryophyta</taxon>
        <taxon>Tracheophyta</taxon>
        <taxon>Spermatophyta</taxon>
        <taxon>Magnoliopsida</taxon>
        <taxon>eudicotyledons</taxon>
        <taxon>Gunneridae</taxon>
        <taxon>Pentapetalae</taxon>
        <taxon>Caryophyllales</taxon>
        <taxon>Cactineae</taxon>
        <taxon>Cactaceae</taxon>
        <taxon>Cactoideae</taxon>
        <taxon>Echinocereeae</taxon>
        <taxon>Carnegiea</taxon>
    </lineage>
</organism>
<feature type="compositionally biased region" description="Acidic residues" evidence="2">
    <location>
        <begin position="284"/>
        <end position="297"/>
    </location>
</feature>
<evidence type="ECO:0000313" key="5">
    <source>
        <dbReference type="Proteomes" id="UP001153076"/>
    </source>
</evidence>
<accession>A0A9Q1GV92</accession>
<comment type="similarity">
    <text evidence="1">Belongs to the IWR1/SLC7A6OS family.</text>
</comment>
<feature type="domain" description="Transcription factor Iwr1" evidence="3">
    <location>
        <begin position="226"/>
        <end position="288"/>
    </location>
</feature>
<dbReference type="PANTHER" id="PTHR31934:SF2">
    <property type="entry name" value="RNA-DIRECTED DNA METHYLATION 4"/>
    <property type="match status" value="1"/>
</dbReference>
<dbReference type="Pfam" id="PF08574">
    <property type="entry name" value="Iwr1"/>
    <property type="match status" value="1"/>
</dbReference>
<protein>
    <recommendedName>
        <fullName evidence="3">Transcription factor Iwr1 domain-containing protein</fullName>
    </recommendedName>
</protein>
<dbReference type="PANTHER" id="PTHR31934">
    <property type="entry name" value="ALPHA/BETA-HYDROLASES SUPERFAMILY PROTEIN"/>
    <property type="match status" value="1"/>
</dbReference>
<dbReference type="AlphaFoldDB" id="A0A9Q1GV92"/>